<evidence type="ECO:0000313" key="2">
    <source>
        <dbReference type="EMBL" id="KIM76892.1"/>
    </source>
</evidence>
<keyword evidence="1" id="KW-0732">Signal</keyword>
<feature type="signal peptide" evidence="1">
    <location>
        <begin position="1"/>
        <end position="23"/>
    </location>
</feature>
<dbReference type="AlphaFoldDB" id="A0A0C3BHP2"/>
<accession>A0A0C3BHP2</accession>
<proteinExistence type="predicted"/>
<organism evidence="2 3">
    <name type="scientific">Piloderma croceum (strain F 1598)</name>
    <dbReference type="NCBI Taxonomy" id="765440"/>
    <lineage>
        <taxon>Eukaryota</taxon>
        <taxon>Fungi</taxon>
        <taxon>Dikarya</taxon>
        <taxon>Basidiomycota</taxon>
        <taxon>Agaricomycotina</taxon>
        <taxon>Agaricomycetes</taxon>
        <taxon>Agaricomycetidae</taxon>
        <taxon>Atheliales</taxon>
        <taxon>Atheliaceae</taxon>
        <taxon>Piloderma</taxon>
    </lineage>
</organism>
<name>A0A0C3BHP2_PILCF</name>
<evidence type="ECO:0000313" key="3">
    <source>
        <dbReference type="Proteomes" id="UP000054166"/>
    </source>
</evidence>
<reference evidence="2 3" key="1">
    <citation type="submission" date="2014-04" db="EMBL/GenBank/DDBJ databases">
        <authorList>
            <consortium name="DOE Joint Genome Institute"/>
            <person name="Kuo A."/>
            <person name="Tarkka M."/>
            <person name="Buscot F."/>
            <person name="Kohler A."/>
            <person name="Nagy L.G."/>
            <person name="Floudas D."/>
            <person name="Copeland A."/>
            <person name="Barry K.W."/>
            <person name="Cichocki N."/>
            <person name="Veneault-Fourrey C."/>
            <person name="LaButti K."/>
            <person name="Lindquist E.A."/>
            <person name="Lipzen A."/>
            <person name="Lundell T."/>
            <person name="Morin E."/>
            <person name="Murat C."/>
            <person name="Sun H."/>
            <person name="Tunlid A."/>
            <person name="Henrissat B."/>
            <person name="Grigoriev I.V."/>
            <person name="Hibbett D.S."/>
            <person name="Martin F."/>
            <person name="Nordberg H.P."/>
            <person name="Cantor M.N."/>
            <person name="Hua S.X."/>
        </authorList>
    </citation>
    <scope>NUCLEOTIDE SEQUENCE [LARGE SCALE GENOMIC DNA]</scope>
    <source>
        <strain evidence="2 3">F 1598</strain>
    </source>
</reference>
<dbReference type="EMBL" id="KN833030">
    <property type="protein sequence ID" value="KIM76892.1"/>
    <property type="molecule type" value="Genomic_DNA"/>
</dbReference>
<gene>
    <name evidence="2" type="ORF">PILCRDRAFT_77306</name>
</gene>
<dbReference type="OrthoDB" id="5598396at2759"/>
<feature type="chain" id="PRO_5002161638" evidence="1">
    <location>
        <begin position="24"/>
        <end position="130"/>
    </location>
</feature>
<dbReference type="Proteomes" id="UP000054166">
    <property type="component" value="Unassembled WGS sequence"/>
</dbReference>
<dbReference type="InParanoid" id="A0A0C3BHP2"/>
<evidence type="ECO:0000256" key="1">
    <source>
        <dbReference type="SAM" id="SignalP"/>
    </source>
</evidence>
<keyword evidence="3" id="KW-1185">Reference proteome</keyword>
<dbReference type="STRING" id="765440.A0A0C3BHP2"/>
<reference evidence="3" key="2">
    <citation type="submission" date="2015-01" db="EMBL/GenBank/DDBJ databases">
        <title>Evolutionary Origins and Diversification of the Mycorrhizal Mutualists.</title>
        <authorList>
            <consortium name="DOE Joint Genome Institute"/>
            <consortium name="Mycorrhizal Genomics Consortium"/>
            <person name="Kohler A."/>
            <person name="Kuo A."/>
            <person name="Nagy L.G."/>
            <person name="Floudas D."/>
            <person name="Copeland A."/>
            <person name="Barry K.W."/>
            <person name="Cichocki N."/>
            <person name="Veneault-Fourrey C."/>
            <person name="LaButti K."/>
            <person name="Lindquist E.A."/>
            <person name="Lipzen A."/>
            <person name="Lundell T."/>
            <person name="Morin E."/>
            <person name="Murat C."/>
            <person name="Riley R."/>
            <person name="Ohm R."/>
            <person name="Sun H."/>
            <person name="Tunlid A."/>
            <person name="Henrissat B."/>
            <person name="Grigoriev I.V."/>
            <person name="Hibbett D.S."/>
            <person name="Martin F."/>
        </authorList>
    </citation>
    <scope>NUCLEOTIDE SEQUENCE [LARGE SCALE GENOMIC DNA]</scope>
    <source>
        <strain evidence="3">F 1598</strain>
    </source>
</reference>
<dbReference type="HOGENOM" id="CLU_111690_1_0_1"/>
<sequence length="130" mass="15126">MDHDSLLFLSQLLIGFHVLLCLSELCFPNCLVLRDFSKISLQSSVQWLPCVFSFWLPSHKADPTFEGCCLIVQHIYDSPDTHLAFSNYLHSRDQLFLFNSELWLCAIRKVPMHLLFIKYLARYFPKDIGG</sequence>
<protein>
    <submittedName>
        <fullName evidence="2">Uncharacterized protein</fullName>
    </submittedName>
</protein>